<sequence length="107" mass="12268">MPQYKSSDFSHPYTPEHLQTLNAQVATVINHVPLDSQALMDLIDQRDQYLQTYIGELSEQLELKQSFIEAEVATNDKLISICKTLFSSTEKELINLKKGQKAVQHYK</sequence>
<organism evidence="1 2">
    <name type="scientific">Catenovulum adriaticum</name>
    <dbReference type="NCBI Taxonomy" id="2984846"/>
    <lineage>
        <taxon>Bacteria</taxon>
        <taxon>Pseudomonadati</taxon>
        <taxon>Pseudomonadota</taxon>
        <taxon>Gammaproteobacteria</taxon>
        <taxon>Alteromonadales</taxon>
        <taxon>Alteromonadaceae</taxon>
        <taxon>Catenovulum</taxon>
    </lineage>
</organism>
<proteinExistence type="predicted"/>
<evidence type="ECO:0000313" key="2">
    <source>
        <dbReference type="Proteomes" id="UP001163726"/>
    </source>
</evidence>
<name>A0ABY7AN91_9ALTE</name>
<dbReference type="Proteomes" id="UP001163726">
    <property type="component" value="Chromosome"/>
</dbReference>
<accession>A0ABY7AN91</accession>
<gene>
    <name evidence="1" type="ORF">OLW01_04305</name>
</gene>
<keyword evidence="2" id="KW-1185">Reference proteome</keyword>
<dbReference type="EMBL" id="CP109965">
    <property type="protein sequence ID" value="WAJ71032.1"/>
    <property type="molecule type" value="Genomic_DNA"/>
</dbReference>
<evidence type="ECO:0000313" key="1">
    <source>
        <dbReference type="EMBL" id="WAJ71032.1"/>
    </source>
</evidence>
<dbReference type="RefSeq" id="WP_268075496.1">
    <property type="nucleotide sequence ID" value="NZ_CP109965.1"/>
</dbReference>
<protein>
    <submittedName>
        <fullName evidence="1">Uncharacterized protein</fullName>
    </submittedName>
</protein>
<reference evidence="1" key="1">
    <citation type="submission" date="2022-10" db="EMBL/GenBank/DDBJ databases">
        <title>Catenovulum adriacola sp. nov. isolated in the Harbour of Susak.</title>
        <authorList>
            <person name="Schoch T."/>
            <person name="Reich S.J."/>
            <person name="Stoeferle S."/>
            <person name="Flaiz M."/>
            <person name="Kazda M."/>
            <person name="Riedel C.U."/>
            <person name="Duerre P."/>
        </authorList>
    </citation>
    <scope>NUCLEOTIDE SEQUENCE</scope>
    <source>
        <strain evidence="1">TS8</strain>
    </source>
</reference>